<dbReference type="EMBL" id="CP015055">
    <property type="protein sequence ID" value="QGN14972.1"/>
    <property type="molecule type" value="Genomic_DNA"/>
</dbReference>
<proteinExistence type="inferred from homology"/>
<evidence type="ECO:0000256" key="1">
    <source>
        <dbReference type="ARBA" id="ARBA00009224"/>
    </source>
</evidence>
<accession>A0ABX6ESF4</accession>
<protein>
    <recommendedName>
        <fullName evidence="2">Mitochondrial fission process protein 1</fullName>
    </recommendedName>
    <alternativeName>
        <fullName evidence="3">Mitochondrial 18 kDa protein</fullName>
    </alternativeName>
</protein>
<comment type="similarity">
    <text evidence="1">Belongs to the MTFP1 family.</text>
</comment>
<evidence type="ECO:0000313" key="4">
    <source>
        <dbReference type="EMBL" id="QGN14972.1"/>
    </source>
</evidence>
<gene>
    <name evidence="4" type="ORF">FIM1_1650</name>
</gene>
<reference evidence="4 5" key="1">
    <citation type="submission" date="2016-03" db="EMBL/GenBank/DDBJ databases">
        <title>How can Kluyveromyces marxianus grow so fast - potential evolutionary course in Saccharomyces Complex revealed by comparative genomics.</title>
        <authorList>
            <person name="Mo W."/>
            <person name="Lu W."/>
            <person name="Yang X."/>
            <person name="Qi J."/>
            <person name="Lv H."/>
        </authorList>
    </citation>
    <scope>NUCLEOTIDE SEQUENCE [LARGE SCALE GENOMIC DNA]</scope>
    <source>
        <strain evidence="4 5">FIM1</strain>
    </source>
</reference>
<dbReference type="InterPro" id="IPR019560">
    <property type="entry name" value="Mitochondrial_18_kDa_protein"/>
</dbReference>
<organism evidence="4 5">
    <name type="scientific">Kluyveromyces marxianus</name>
    <name type="common">Yeast</name>
    <name type="synonym">Candida kefyr</name>
    <dbReference type="NCBI Taxonomy" id="4911"/>
    <lineage>
        <taxon>Eukaryota</taxon>
        <taxon>Fungi</taxon>
        <taxon>Dikarya</taxon>
        <taxon>Ascomycota</taxon>
        <taxon>Saccharomycotina</taxon>
        <taxon>Saccharomycetes</taxon>
        <taxon>Saccharomycetales</taxon>
        <taxon>Saccharomycetaceae</taxon>
        <taxon>Kluyveromyces</taxon>
    </lineage>
</organism>
<dbReference type="Pfam" id="PF10558">
    <property type="entry name" value="MTP18"/>
    <property type="match status" value="1"/>
</dbReference>
<sequence>MSEIIDMVETDIEITNPGANLTNNEEFPDSTESNVRYAAYASRLRTIALTAHRYVAYTSDIGESFRPIFPPAVVKLGYGISWMYIIGDVSYMTYRAKLKQEGYLLPTDWKPWDKLSDKNKVLQPNAAPDWKMVGLERMIFQSVASMGLPAFTIHSLVKYSGNFFNKQFPKNAKLRTWGPISIGLAVVPLLPYAFDKPIEHFLAHYVFPGNHKHSKQE</sequence>
<keyword evidence="5" id="KW-1185">Reference proteome</keyword>
<dbReference type="PANTHER" id="PTHR11001">
    <property type="entry name" value="MITOCHONDRIAL FISSION PROCESS PROTEIN 1"/>
    <property type="match status" value="1"/>
</dbReference>
<dbReference type="Proteomes" id="UP000422736">
    <property type="component" value="Chromosome 2"/>
</dbReference>
<dbReference type="PANTHER" id="PTHR11001:SF2">
    <property type="entry name" value="MITOCHONDRIAL FISSION PROCESS PROTEIN 1"/>
    <property type="match status" value="1"/>
</dbReference>
<name>A0ABX6ESF4_KLUMA</name>
<evidence type="ECO:0000256" key="3">
    <source>
        <dbReference type="ARBA" id="ARBA00029631"/>
    </source>
</evidence>
<evidence type="ECO:0000313" key="5">
    <source>
        <dbReference type="Proteomes" id="UP000422736"/>
    </source>
</evidence>
<evidence type="ECO:0000256" key="2">
    <source>
        <dbReference type="ARBA" id="ARBA00017835"/>
    </source>
</evidence>